<dbReference type="PROSITE" id="PS51318">
    <property type="entry name" value="TAT"/>
    <property type="match status" value="1"/>
</dbReference>
<dbReference type="InterPro" id="IPR006311">
    <property type="entry name" value="TAT_signal"/>
</dbReference>
<feature type="domain" description="CDGP" evidence="1">
    <location>
        <begin position="39"/>
        <end position="127"/>
    </location>
</feature>
<gene>
    <name evidence="2" type="ORF">SEA_TBOND007_71</name>
</gene>
<evidence type="ECO:0000259" key="1">
    <source>
        <dbReference type="Pfam" id="PF24238"/>
    </source>
</evidence>
<evidence type="ECO:0000313" key="2">
    <source>
        <dbReference type="EMBL" id="AOT23810.1"/>
    </source>
</evidence>
<sequence>MHSQKTGLRRAAMLASLGAVAAAAVLHAPQAHADEYDPGCKVDLWGFLGSSRRAICDGPIRPDGSWERAREFFVPAHRVPLRTTCSGTYSVTCTTSGGYFQERTSDGVETYVVTPDTVLPDEPGHLDEGVS</sequence>
<protein>
    <recommendedName>
        <fullName evidence="1">CDGP domain-containing protein</fullName>
    </recommendedName>
</protein>
<dbReference type="InterPro" id="IPR056271">
    <property type="entry name" value="CDGP_dom"/>
</dbReference>
<organism evidence="2 3">
    <name type="scientific">Mycobacterium phage TBond007</name>
    <dbReference type="NCBI Taxonomy" id="1897424"/>
    <lineage>
        <taxon>Viruses</taxon>
        <taxon>Duplodnaviria</taxon>
        <taxon>Heunggongvirae</taxon>
        <taxon>Uroviricota</taxon>
        <taxon>Caudoviricetes</taxon>
        <taxon>Weiservirinae</taxon>
        <taxon>Keshuvirus</taxon>
        <taxon>Keshuvirus pixie</taxon>
    </lineage>
</organism>
<dbReference type="Proteomes" id="UP000225924">
    <property type="component" value="Segment"/>
</dbReference>
<name>A0A1D8ES64_9CAUD</name>
<reference evidence="2 3" key="1">
    <citation type="submission" date="2016-08" db="EMBL/GenBank/DDBJ databases">
        <authorList>
            <person name="Ahmed F."/>
            <person name="Bandayrel A."/>
            <person name="Anderson R."/>
            <person name="Medellin R."/>
            <person name="Mendez A."/>
            <person name="Mendoza F."/>
            <person name="Morales A."/>
            <person name="Perez T."/>
            <person name="Ramos J."/>
            <person name="Vu K."/>
            <person name="Sadana R."/>
            <person name="Saha S."/>
            <person name="Ball S.L."/>
            <person name="Garlena R.A."/>
            <person name="Russell D.A."/>
            <person name="Pope W.H."/>
            <person name="Jacobs-Sera D."/>
            <person name="Hendrix R.W."/>
            <person name="Hatfull G.F."/>
        </authorList>
    </citation>
    <scope>NUCLEOTIDE SEQUENCE [LARGE SCALE GENOMIC DNA]</scope>
</reference>
<evidence type="ECO:0000313" key="3">
    <source>
        <dbReference type="Proteomes" id="UP000225924"/>
    </source>
</evidence>
<dbReference type="Pfam" id="PF24238">
    <property type="entry name" value="CDGP"/>
    <property type="match status" value="1"/>
</dbReference>
<proteinExistence type="predicted"/>
<accession>A0A1D8ES64</accession>
<dbReference type="EMBL" id="KX683428">
    <property type="protein sequence ID" value="AOT23810.1"/>
    <property type="molecule type" value="Genomic_DNA"/>
</dbReference>